<reference evidence="1" key="1">
    <citation type="submission" date="2017-12" db="EMBL/GenBank/DDBJ databases">
        <authorList>
            <person name="Thomas-White K."/>
            <person name="Wolfe A.J."/>
        </authorList>
    </citation>
    <scope>NUCLEOTIDE SEQUENCE</scope>
    <source>
        <strain evidence="1">UMB0763</strain>
    </source>
</reference>
<dbReference type="KEGG" id="cpyr:CYJ47_06510"/>
<dbReference type="EMBL" id="CP136958">
    <property type="protein sequence ID" value="WOT03400.1"/>
    <property type="molecule type" value="Genomic_DNA"/>
</dbReference>
<name>A0AAF0YTW0_9CORY</name>
<dbReference type="AlphaFoldDB" id="A0AAF0YTW0"/>
<reference evidence="1" key="2">
    <citation type="submission" date="2023-10" db="EMBL/GenBank/DDBJ databases">
        <authorList>
            <person name="Choi B."/>
        </authorList>
    </citation>
    <scope>NUCLEOTIDE SEQUENCE</scope>
    <source>
        <strain evidence="1">UMB0763</strain>
    </source>
</reference>
<gene>
    <name evidence="1" type="ORF">CYJ47_06510</name>
</gene>
<protein>
    <submittedName>
        <fullName evidence="1">Uncharacterized protein</fullName>
    </submittedName>
</protein>
<sequence>MKVQLINYMTYPEIEFFETCCTRGCEGIANYPTYEFESGGKTWKVDAWLWHWGSYYEICTNPIAFAEWLKEQDLDNGFVPRDYHSLEGLVDLFRETSD</sequence>
<accession>A0AAF0YTW0</accession>
<evidence type="ECO:0000313" key="2">
    <source>
        <dbReference type="Proteomes" id="UP000234560"/>
    </source>
</evidence>
<organism evidence="1 2">
    <name type="scientific">Corynebacterium pyruviciproducens</name>
    <dbReference type="NCBI Taxonomy" id="598660"/>
    <lineage>
        <taxon>Bacteria</taxon>
        <taxon>Bacillati</taxon>
        <taxon>Actinomycetota</taxon>
        <taxon>Actinomycetes</taxon>
        <taxon>Mycobacteriales</taxon>
        <taxon>Corynebacteriaceae</taxon>
        <taxon>Corynebacterium</taxon>
    </lineage>
</organism>
<dbReference type="RefSeq" id="WP_143485524.1">
    <property type="nucleotide sequence ID" value="NZ_CP136958.1"/>
</dbReference>
<proteinExistence type="predicted"/>
<evidence type="ECO:0000313" key="1">
    <source>
        <dbReference type="EMBL" id="WOT03400.1"/>
    </source>
</evidence>
<dbReference type="Proteomes" id="UP000234560">
    <property type="component" value="Chromosome"/>
</dbReference>